<evidence type="ECO:0000313" key="2">
    <source>
        <dbReference type="EMBL" id="BAC99726.1"/>
    </source>
</evidence>
<dbReference type="Gene3D" id="1.10.10.60">
    <property type="entry name" value="Homeodomain-like"/>
    <property type="match status" value="1"/>
</dbReference>
<reference evidence="4" key="3">
    <citation type="journal article" date="2005" name="Nature">
        <title>The map-based sequence of the rice genome.</title>
        <authorList>
            <consortium name="International rice genome sequencing project (IRGSP)"/>
            <person name="Matsumoto T."/>
            <person name="Wu J."/>
            <person name="Kanamori H."/>
            <person name="Katayose Y."/>
            <person name="Fujisawa M."/>
            <person name="Namiki N."/>
            <person name="Mizuno H."/>
            <person name="Yamamoto K."/>
            <person name="Antonio B.A."/>
            <person name="Baba T."/>
            <person name="Sakata K."/>
            <person name="Nagamura Y."/>
            <person name="Aoki H."/>
            <person name="Arikawa K."/>
            <person name="Arita K."/>
            <person name="Bito T."/>
            <person name="Chiden Y."/>
            <person name="Fujitsuka N."/>
            <person name="Fukunaka R."/>
            <person name="Hamada M."/>
            <person name="Harada C."/>
            <person name="Hayashi A."/>
            <person name="Hijishita S."/>
            <person name="Honda M."/>
            <person name="Hosokawa S."/>
            <person name="Ichikawa Y."/>
            <person name="Idonuma A."/>
            <person name="Iijima M."/>
            <person name="Ikeda M."/>
            <person name="Ikeno M."/>
            <person name="Ito K."/>
            <person name="Ito S."/>
            <person name="Ito T."/>
            <person name="Ito Y."/>
            <person name="Ito Y."/>
            <person name="Iwabuchi A."/>
            <person name="Kamiya K."/>
            <person name="Karasawa W."/>
            <person name="Kurita K."/>
            <person name="Katagiri S."/>
            <person name="Kikuta A."/>
            <person name="Kobayashi H."/>
            <person name="Kobayashi N."/>
            <person name="Machita K."/>
            <person name="Maehara T."/>
            <person name="Masukawa M."/>
            <person name="Mizubayashi T."/>
            <person name="Mukai Y."/>
            <person name="Nagasaki H."/>
            <person name="Nagata Y."/>
            <person name="Naito S."/>
            <person name="Nakashima M."/>
            <person name="Nakama Y."/>
            <person name="Nakamichi Y."/>
            <person name="Nakamura M."/>
            <person name="Meguro A."/>
            <person name="Negishi M."/>
            <person name="Ohta I."/>
            <person name="Ohta T."/>
            <person name="Okamoto M."/>
            <person name="Ono N."/>
            <person name="Saji S."/>
            <person name="Sakaguchi M."/>
            <person name="Sakai K."/>
            <person name="Shibata M."/>
            <person name="Shimokawa T."/>
            <person name="Song J."/>
            <person name="Takazaki Y."/>
            <person name="Terasawa K."/>
            <person name="Tsugane M."/>
            <person name="Tsuji K."/>
            <person name="Ueda S."/>
            <person name="Waki K."/>
            <person name="Yamagata H."/>
            <person name="Yamamoto M."/>
            <person name="Yamamoto S."/>
            <person name="Yamane H."/>
            <person name="Yoshiki S."/>
            <person name="Yoshihara R."/>
            <person name="Yukawa K."/>
            <person name="Zhong H."/>
            <person name="Yano M."/>
            <person name="Yuan Q."/>
            <person name="Ouyang S."/>
            <person name="Liu J."/>
            <person name="Jones K.M."/>
            <person name="Gansberger K."/>
            <person name="Moffat K."/>
            <person name="Hill J."/>
            <person name="Bera J."/>
            <person name="Fadrosh D."/>
            <person name="Jin S."/>
            <person name="Johri S."/>
            <person name="Kim M."/>
            <person name="Overton L."/>
            <person name="Reardon M."/>
            <person name="Tsitrin T."/>
            <person name="Vuong H."/>
            <person name="Weaver B."/>
            <person name="Ciecko A."/>
            <person name="Tallon L."/>
            <person name="Jackson J."/>
            <person name="Pai G."/>
            <person name="Aken S.V."/>
            <person name="Utterback T."/>
            <person name="Reidmuller S."/>
            <person name="Feldblyum T."/>
            <person name="Hsiao J."/>
            <person name="Zismann V."/>
            <person name="Iobst S."/>
            <person name="de Vazeille A.R."/>
            <person name="Buell C.R."/>
            <person name="Ying K."/>
            <person name="Li Y."/>
            <person name="Lu T."/>
            <person name="Huang Y."/>
            <person name="Zhao Q."/>
            <person name="Feng Q."/>
            <person name="Zhang L."/>
            <person name="Zhu J."/>
            <person name="Weng Q."/>
            <person name="Mu J."/>
            <person name="Lu Y."/>
            <person name="Fan D."/>
            <person name="Liu Y."/>
            <person name="Guan J."/>
            <person name="Zhang Y."/>
            <person name="Yu S."/>
            <person name="Liu X."/>
            <person name="Zhang Y."/>
            <person name="Hong G."/>
            <person name="Han B."/>
            <person name="Choisne N."/>
            <person name="Demange N."/>
            <person name="Orjeda G."/>
            <person name="Samain S."/>
            <person name="Cattolico L."/>
            <person name="Pelletier E."/>
            <person name="Couloux A."/>
            <person name="Segurens B."/>
            <person name="Wincker P."/>
            <person name="D'Hont A."/>
            <person name="Scarpelli C."/>
            <person name="Weissenbach J."/>
            <person name="Salanoubat M."/>
            <person name="Quetier F."/>
            <person name="Yu Y."/>
            <person name="Kim H.R."/>
            <person name="Rambo T."/>
            <person name="Currie J."/>
            <person name="Collura K."/>
            <person name="Luo M."/>
            <person name="Yang T."/>
            <person name="Ammiraju J.S.S."/>
            <person name="Engler F."/>
            <person name="Soderlund C."/>
            <person name="Wing R.A."/>
            <person name="Palmer L.E."/>
            <person name="de la Bastide M."/>
            <person name="Spiegel L."/>
            <person name="Nascimento L."/>
            <person name="Zutavern T."/>
            <person name="O'Shaughnessy A."/>
            <person name="Dike S."/>
            <person name="Dedhia N."/>
            <person name="Preston R."/>
            <person name="Balija V."/>
            <person name="McCombie W.R."/>
            <person name="Chow T."/>
            <person name="Chen H."/>
            <person name="Chung M."/>
            <person name="Chen C."/>
            <person name="Shaw J."/>
            <person name="Wu H."/>
            <person name="Hsiao K."/>
            <person name="Chao Y."/>
            <person name="Chu M."/>
            <person name="Cheng C."/>
            <person name="Hour A."/>
            <person name="Lee P."/>
            <person name="Lin S."/>
            <person name="Lin Y."/>
            <person name="Liou J."/>
            <person name="Liu S."/>
            <person name="Hsing Y."/>
            <person name="Raghuvanshi S."/>
            <person name="Mohanty A."/>
            <person name="Bharti A.K."/>
            <person name="Gaur A."/>
            <person name="Gupta V."/>
            <person name="Kumar D."/>
            <person name="Ravi V."/>
            <person name="Vij S."/>
            <person name="Kapur A."/>
            <person name="Khurana P."/>
            <person name="Khurana P."/>
            <person name="Khurana J.P."/>
            <person name="Tyagi A.K."/>
            <person name="Gaikwad K."/>
            <person name="Singh A."/>
            <person name="Dalal V."/>
            <person name="Srivastava S."/>
            <person name="Dixit A."/>
            <person name="Pal A.K."/>
            <person name="Ghazi I.A."/>
            <person name="Yadav M."/>
            <person name="Pandit A."/>
            <person name="Bhargava A."/>
            <person name="Sureshbabu K."/>
            <person name="Batra K."/>
            <person name="Sharma T.R."/>
            <person name="Mohapatra T."/>
            <person name="Singh N.K."/>
            <person name="Messing J."/>
            <person name="Nelson A.B."/>
            <person name="Fuks G."/>
            <person name="Kavchok S."/>
            <person name="Keizer G."/>
            <person name="Linton E."/>
            <person name="Llaca V."/>
            <person name="Song R."/>
            <person name="Tanyolac B."/>
            <person name="Young S."/>
            <person name="Ho-Il K."/>
            <person name="Hahn J.H."/>
            <person name="Sangsakoo G."/>
            <person name="Vanavichit A."/>
            <person name="de Mattos Luiz.A.T."/>
            <person name="Zimmer P.D."/>
            <person name="Malone G."/>
            <person name="Dellagostin O."/>
            <person name="de Oliveira A.C."/>
            <person name="Bevan M."/>
            <person name="Bancroft I."/>
            <person name="Minx P."/>
            <person name="Cordum H."/>
            <person name="Wilson R."/>
            <person name="Cheng Z."/>
            <person name="Jin W."/>
            <person name="Jiang J."/>
            <person name="Leong S.A."/>
            <person name="Iwama H."/>
            <person name="Gojobori T."/>
            <person name="Itoh T."/>
            <person name="Niimura Y."/>
            <person name="Fujii Y."/>
            <person name="Habara T."/>
            <person name="Sakai H."/>
            <person name="Sato Y."/>
            <person name="Wilson G."/>
            <person name="Kumar K."/>
            <person name="McCouch S."/>
            <person name="Juretic N."/>
            <person name="Hoen D."/>
            <person name="Wright S."/>
            <person name="Bruskiewich R."/>
            <person name="Bureau T."/>
            <person name="Miyao A."/>
            <person name="Hirochika H."/>
            <person name="Nishikawa T."/>
            <person name="Kadowaki K."/>
            <person name="Sugiura M."/>
            <person name="Burr B."/>
            <person name="Sasaki T."/>
        </authorList>
    </citation>
    <scope>NUCLEOTIDE SEQUENCE [LARGE SCALE GENOMIC DNA]</scope>
    <source>
        <strain evidence="4">cv. Nipponbare</strain>
    </source>
</reference>
<sequence>MPLTLLCLAFSPFAWPPSLPPPPQTPDAIAGCKNKAEAGAGRWLRQDTLELLTIRPEMDTVLQEATLNGAIWEEISRICDVFFVGDFVM</sequence>
<gene>
    <name evidence="2" type="ORF">OSJNBa0053M06.27</name>
    <name evidence="3" type="ORF">OSJNBa0091D16.46</name>
</gene>
<reference evidence="4" key="4">
    <citation type="journal article" date="2008" name="Nucleic Acids Res.">
        <title>The rice annotation project database (RAP-DB): 2008 update.</title>
        <authorList>
            <consortium name="The rice annotation project (RAP)"/>
        </authorList>
    </citation>
    <scope>GENOME REANNOTATION</scope>
    <source>
        <strain evidence="4">cv. Nipponbare</strain>
    </source>
</reference>
<name>Q6YWY9_ORYSJ</name>
<dbReference type="EMBL" id="AP005731">
    <property type="protein sequence ID" value="BAC99892.1"/>
    <property type="molecule type" value="Genomic_DNA"/>
</dbReference>
<evidence type="ECO:0000313" key="4">
    <source>
        <dbReference type="Proteomes" id="UP000000763"/>
    </source>
</evidence>
<feature type="chain" id="PRO_5010142765" evidence="1">
    <location>
        <begin position="21"/>
        <end position="89"/>
    </location>
</feature>
<protein>
    <submittedName>
        <fullName evidence="3">Uncharacterized protein</fullName>
    </submittedName>
</protein>
<dbReference type="EMBL" id="AP005163">
    <property type="protein sequence ID" value="BAC99726.1"/>
    <property type="molecule type" value="Genomic_DNA"/>
</dbReference>
<dbReference type="Proteomes" id="UP000000763">
    <property type="component" value="Chromosome 8"/>
</dbReference>
<accession>Q6YWY9</accession>
<evidence type="ECO:0000256" key="1">
    <source>
        <dbReference type="SAM" id="SignalP"/>
    </source>
</evidence>
<organism evidence="3 4">
    <name type="scientific">Oryza sativa subsp. japonica</name>
    <name type="common">Rice</name>
    <dbReference type="NCBI Taxonomy" id="39947"/>
    <lineage>
        <taxon>Eukaryota</taxon>
        <taxon>Viridiplantae</taxon>
        <taxon>Streptophyta</taxon>
        <taxon>Embryophyta</taxon>
        <taxon>Tracheophyta</taxon>
        <taxon>Spermatophyta</taxon>
        <taxon>Magnoliopsida</taxon>
        <taxon>Liliopsida</taxon>
        <taxon>Poales</taxon>
        <taxon>Poaceae</taxon>
        <taxon>BOP clade</taxon>
        <taxon>Oryzoideae</taxon>
        <taxon>Oryzeae</taxon>
        <taxon>Oryzinae</taxon>
        <taxon>Oryza</taxon>
        <taxon>Oryza sativa</taxon>
    </lineage>
</organism>
<evidence type="ECO:0000313" key="3">
    <source>
        <dbReference type="EMBL" id="BAC99892.1"/>
    </source>
</evidence>
<proteinExistence type="predicted"/>
<reference evidence="3" key="2">
    <citation type="submission" date="2002-09" db="EMBL/GenBank/DDBJ databases">
        <title>Oryza sativa nipponbare(GA3) genomic DNA, chromosome 8, BAC clone:OSJNBa0091D16.</title>
        <authorList>
            <person name="Sasaki T."/>
            <person name="Matsumoto T."/>
            <person name="Katayose Y."/>
        </authorList>
    </citation>
    <scope>NUCLEOTIDE SEQUENCE</scope>
</reference>
<feature type="signal peptide" evidence="1">
    <location>
        <begin position="1"/>
        <end position="20"/>
    </location>
</feature>
<reference evidence="2" key="1">
    <citation type="submission" date="2002-05" db="EMBL/GenBank/DDBJ databases">
        <title>Oryza sativa nipponbare(GA3) genomic DNA, chromosome 8, BAC clone:OSJNBa0053M06.</title>
        <authorList>
            <person name="Sasaki T."/>
            <person name="Matsumoto T."/>
            <person name="Katayose Y."/>
        </authorList>
    </citation>
    <scope>NUCLEOTIDE SEQUENCE</scope>
</reference>
<dbReference type="AlphaFoldDB" id="Q6YWY9"/>
<dbReference type="SMR" id="Q6YWY9"/>
<keyword evidence="1" id="KW-0732">Signal</keyword>